<sequence>MMFGALTYSLLSAQSLAGVMYDLTPRWSWSDNEYVAWNSPCPNNGYYTSNYSTYVCTVGVNLNYGDSIVAGPYVSQLYLDRYSSFGGNNTIGSSNRNLSLNLDRNSFSARNLYIYGSIDNGGYINLTDATVSRFIRSSNNDVVFDNVNVGESVIAQKHINGANSDVGGYVDSYAGGVTLNNVDVGSYIEARDQIKTTNGDVGGHISSSHGGIQTVSNSTHLISGYVSAQESIKVTNYRINQYIFSEDYVQLNNTNVNGDVTSRSSGNPAVEVLNNSSVSGDITAKGFIRVSDSSVSGDIDNTQGRNQSMAINSSQIGGDIAAKGYVDVQSSQVSGTVSSANEGGRIEHSKVKGDVNVKEYLHVINNSYICGEASSSGDGANINNSFVGDDVSTKKYLHVTNASVFGTVSTKNTGMALSGAKILADMKAVGFPNNKYVSISNNSTLCGQLNSSYYYNGNLVAFCGLNDPSCNSFQSKGECPVNVSSGSGYDDFYEFCGTTPPDPEPTQCNLLPMETFSSSNVDNWSVIGYGSSVKPHVVNGRFRLNDNRTRQATASAYNYLFPSDENYLEIEFDHFAYGGGYNGADGVALVISDANVPPQTGAFGGPLGYGMKLHKNHSDEVSHDVEGFAGGWLGIGIDEYGNFYREGGENLASHGSANSVGVRGAGIKDNNGKWLKGYKYIKGKQFNQSLDNRSSTPHRYKVILNSRNSGAITLSVQRKVGVNGQWHTVISNFDVLTEGNFNYIPENFRISVTASTGALTNTHEMDNFQVCADKYQKITEGIHHFEFDYAGTGSICQASEVTLRACMDPSCSKTYPSSVLSSNPGATVDPVTVSLLPQSDSLVAWEGGDRVTFSDSVSLKLQAFQSGSAKLGIASSSVPQFGFDGAKCRIAGGPLSEQNCNIVFNSAALGVTVPDKVAGKPFFNTKGQAQYSNQRSPYLEFCSSPSQQGGNGENRDVQLSIERIEPTSNAVSVPAYVSFKKRDGSFSNEVTVGTNTVEVADVYFNKHGKAYFNLKYPEAGKVALKAKIKDEKDSLGQNSFVSFPAYLKLTVDGGLCGSGSCSQKLVAAGEEFTMKVTAYQFGDDKKPAQNYQQSGLTISHKVSYPQFDSAIPGTLGTTTYDHINLTNGTGSVMQTVSEVGAFDFTITPPETYLGSKAFTITPAEENIGRFYPKYFRVDEAKGNQWAYPHQENFAYMKQGFGVEAFYVEALNADKGALTNYAFFSSGLQAKFGLKDTSPYQPRFILNKTYTGTWVNNGAAYVTSRSLGKFTGSTTDGLELLKGSGSSYPDGPLNFNENAKDTAISIKSADANKDPVSIDGSEGLLPTQPDIRFGRVDLDDVGGNQGKELRVPLRVEYWDGSRFITNSDDSQTNVKGVTADQKHIWPTGVGAVPKAVTLGAGGEVASGHSRSVTAKEAEPYRQQTRVWLNLEGGGNSLPWLKYDWDKDGYEENPSSVVTFGIHRGNDRVIYRGEPGLTGQ</sequence>
<feature type="signal peptide" evidence="1">
    <location>
        <begin position="1"/>
        <end position="17"/>
    </location>
</feature>
<evidence type="ECO:0000256" key="1">
    <source>
        <dbReference type="SAM" id="SignalP"/>
    </source>
</evidence>
<dbReference type="Proteomes" id="UP001059912">
    <property type="component" value="Chromosome 1"/>
</dbReference>
<feature type="domain" description="DUF6701" evidence="2">
    <location>
        <begin position="888"/>
        <end position="1472"/>
    </location>
</feature>
<dbReference type="SUPFAM" id="SSF49899">
    <property type="entry name" value="Concanavalin A-like lectins/glucanases"/>
    <property type="match status" value="1"/>
</dbReference>
<keyword evidence="4" id="KW-1185">Reference proteome</keyword>
<evidence type="ECO:0000313" key="4">
    <source>
        <dbReference type="Proteomes" id="UP001059912"/>
    </source>
</evidence>
<reference evidence="3" key="1">
    <citation type="submission" date="2020-03" db="EMBL/GenBank/DDBJ databases">
        <title>Five strains of Vibrio campbellii isolated from Mariana Trench.</title>
        <authorList>
            <person name="Liang J."/>
            <person name="Zhang X.-H."/>
        </authorList>
    </citation>
    <scope>NUCLEOTIDE SEQUENCE</scope>
    <source>
        <strain evidence="3">LJC013</strain>
    </source>
</reference>
<feature type="chain" id="PRO_5045936224" description="DUF6701 domain-containing protein" evidence="1">
    <location>
        <begin position="18"/>
        <end position="1478"/>
    </location>
</feature>
<protein>
    <recommendedName>
        <fullName evidence="2">DUF6701 domain-containing protein</fullName>
    </recommendedName>
</protein>
<dbReference type="Pfam" id="PF20419">
    <property type="entry name" value="DUF6701"/>
    <property type="match status" value="1"/>
</dbReference>
<dbReference type="EMBL" id="CP050470">
    <property type="protein sequence ID" value="UTZ32877.1"/>
    <property type="molecule type" value="Genomic_DNA"/>
</dbReference>
<gene>
    <name evidence="3" type="ORF">HB762_15030</name>
</gene>
<accession>A0ABY5IIN9</accession>
<organism evidence="3 4">
    <name type="scientific">Vibrio campbellii</name>
    <dbReference type="NCBI Taxonomy" id="680"/>
    <lineage>
        <taxon>Bacteria</taxon>
        <taxon>Pseudomonadati</taxon>
        <taxon>Pseudomonadota</taxon>
        <taxon>Gammaproteobacteria</taxon>
        <taxon>Vibrionales</taxon>
        <taxon>Vibrionaceae</taxon>
        <taxon>Vibrio</taxon>
    </lineage>
</organism>
<evidence type="ECO:0000313" key="3">
    <source>
        <dbReference type="EMBL" id="UTZ32877.1"/>
    </source>
</evidence>
<keyword evidence="1" id="KW-0732">Signal</keyword>
<dbReference type="InterPro" id="IPR046524">
    <property type="entry name" value="DUF6701"/>
</dbReference>
<dbReference type="InterPro" id="IPR013320">
    <property type="entry name" value="ConA-like_dom_sf"/>
</dbReference>
<name>A0ABY5IIN9_9VIBR</name>
<evidence type="ECO:0000259" key="2">
    <source>
        <dbReference type="Pfam" id="PF20419"/>
    </source>
</evidence>
<proteinExistence type="predicted"/>